<dbReference type="EMBL" id="JAHRIQ010095898">
    <property type="protein sequence ID" value="MEQ2252833.1"/>
    <property type="molecule type" value="Genomic_DNA"/>
</dbReference>
<accession>A0ABV0V887</accession>
<evidence type="ECO:0000313" key="2">
    <source>
        <dbReference type="EMBL" id="MEQ2252833.1"/>
    </source>
</evidence>
<sequence>MWCYPGHAAVKCSFYSLDIELLGLSYRPREFTGVILATVYIPLSAQLLTIISTTYNKKNIEKKVTGSRRSFAGLF</sequence>
<proteinExistence type="predicted"/>
<organism evidence="2 3">
    <name type="scientific">Ilyodon furcidens</name>
    <name type="common">goldbreast splitfin</name>
    <dbReference type="NCBI Taxonomy" id="33524"/>
    <lineage>
        <taxon>Eukaryota</taxon>
        <taxon>Metazoa</taxon>
        <taxon>Chordata</taxon>
        <taxon>Craniata</taxon>
        <taxon>Vertebrata</taxon>
        <taxon>Euteleostomi</taxon>
        <taxon>Actinopterygii</taxon>
        <taxon>Neopterygii</taxon>
        <taxon>Teleostei</taxon>
        <taxon>Neoteleostei</taxon>
        <taxon>Acanthomorphata</taxon>
        <taxon>Ovalentaria</taxon>
        <taxon>Atherinomorphae</taxon>
        <taxon>Cyprinodontiformes</taxon>
        <taxon>Goodeidae</taxon>
        <taxon>Ilyodon</taxon>
    </lineage>
</organism>
<keyword evidence="3" id="KW-1185">Reference proteome</keyword>
<name>A0ABV0V887_9TELE</name>
<comment type="caution">
    <text evidence="2">The sequence shown here is derived from an EMBL/GenBank/DDBJ whole genome shotgun (WGS) entry which is preliminary data.</text>
</comment>
<keyword evidence="1" id="KW-0472">Membrane</keyword>
<gene>
    <name evidence="2" type="ORF">ILYODFUR_025892</name>
</gene>
<evidence type="ECO:0000256" key="1">
    <source>
        <dbReference type="SAM" id="Phobius"/>
    </source>
</evidence>
<keyword evidence="1" id="KW-0812">Transmembrane</keyword>
<evidence type="ECO:0000313" key="3">
    <source>
        <dbReference type="Proteomes" id="UP001482620"/>
    </source>
</evidence>
<feature type="transmembrane region" description="Helical" evidence="1">
    <location>
        <begin position="31"/>
        <end position="53"/>
    </location>
</feature>
<reference evidence="2 3" key="1">
    <citation type="submission" date="2021-06" db="EMBL/GenBank/DDBJ databases">
        <authorList>
            <person name="Palmer J.M."/>
        </authorList>
    </citation>
    <scope>NUCLEOTIDE SEQUENCE [LARGE SCALE GENOMIC DNA]</scope>
    <source>
        <strain evidence="3">if_2019</strain>
        <tissue evidence="2">Muscle</tissue>
    </source>
</reference>
<protein>
    <submittedName>
        <fullName evidence="2">Uncharacterized protein</fullName>
    </submittedName>
</protein>
<dbReference type="Proteomes" id="UP001482620">
    <property type="component" value="Unassembled WGS sequence"/>
</dbReference>
<keyword evidence="1" id="KW-1133">Transmembrane helix</keyword>